<proteinExistence type="predicted"/>
<evidence type="ECO:0000256" key="3">
    <source>
        <dbReference type="ARBA" id="ARBA00022729"/>
    </source>
</evidence>
<evidence type="ECO:0000256" key="1">
    <source>
        <dbReference type="ARBA" id="ARBA00004613"/>
    </source>
</evidence>
<feature type="domain" description="Glycoside hydrolase 120 insertion" evidence="6">
    <location>
        <begin position="108"/>
        <end position="141"/>
    </location>
</feature>
<evidence type="ECO:0000256" key="2">
    <source>
        <dbReference type="ARBA" id="ARBA00022525"/>
    </source>
</evidence>
<dbReference type="Proteomes" id="UP000029108">
    <property type="component" value="Unassembled WGS sequence"/>
</dbReference>
<dbReference type="Gene3D" id="2.60.40.1180">
    <property type="entry name" value="Golgi alpha-mannosidase II"/>
    <property type="match status" value="1"/>
</dbReference>
<dbReference type="eggNOG" id="COG1653">
    <property type="taxonomic scope" value="Bacteria"/>
</dbReference>
<protein>
    <submittedName>
        <fullName evidence="7">Xylosidase</fullName>
    </submittedName>
</protein>
<dbReference type="Pfam" id="PF13229">
    <property type="entry name" value="Beta_helix"/>
    <property type="match status" value="1"/>
</dbReference>
<keyword evidence="2" id="KW-0964">Secreted</keyword>
<dbReference type="AlphaFoldDB" id="A0A086ZUW4"/>
<dbReference type="InterPro" id="IPR012334">
    <property type="entry name" value="Pectin_lyas_fold"/>
</dbReference>
<dbReference type="InterPro" id="IPR011050">
    <property type="entry name" value="Pectin_lyase_fold/virulence"/>
</dbReference>
<gene>
    <name evidence="7" type="ORF">BBIA_2318</name>
</gene>
<dbReference type="PANTHER" id="PTHR40088:SF2">
    <property type="entry name" value="SECRETED SUGAR HYDROLASE"/>
    <property type="match status" value="1"/>
</dbReference>
<feature type="region of interest" description="Disordered" evidence="4">
    <location>
        <begin position="1"/>
        <end position="21"/>
    </location>
</feature>
<dbReference type="InterPro" id="IPR039448">
    <property type="entry name" value="Beta_helix"/>
</dbReference>
<dbReference type="OrthoDB" id="9765222at2"/>
<dbReference type="InterPro" id="IPR049169">
    <property type="entry name" value="Glyco_hydro_120_ins"/>
</dbReference>
<name>A0A086ZUW4_9BIFI</name>
<reference evidence="7 8" key="1">
    <citation type="submission" date="2014-03" db="EMBL/GenBank/DDBJ databases">
        <title>Genomics of Bifidobacteria.</title>
        <authorList>
            <person name="Ventura M."/>
            <person name="Milani C."/>
            <person name="Lugli G.A."/>
        </authorList>
    </citation>
    <scope>NUCLEOTIDE SEQUENCE [LARGE SCALE GENOMIC DNA]</scope>
    <source>
        <strain evidence="7 8">DSM 23969</strain>
    </source>
</reference>
<dbReference type="Gene3D" id="2.160.20.10">
    <property type="entry name" value="Single-stranded right-handed beta-helix, Pectin lyase-like"/>
    <property type="match status" value="1"/>
</dbReference>
<organism evidence="7 8">
    <name type="scientific">Bifidobacterium biavatii DSM 23969</name>
    <dbReference type="NCBI Taxonomy" id="1437608"/>
    <lineage>
        <taxon>Bacteria</taxon>
        <taxon>Bacillati</taxon>
        <taxon>Actinomycetota</taxon>
        <taxon>Actinomycetes</taxon>
        <taxon>Bifidobacteriales</taxon>
        <taxon>Bifidobacteriaceae</taxon>
        <taxon>Bifidobacterium</taxon>
    </lineage>
</organism>
<keyword evidence="8" id="KW-1185">Reference proteome</keyword>
<evidence type="ECO:0000313" key="7">
    <source>
        <dbReference type="EMBL" id="KFI50314.1"/>
    </source>
</evidence>
<dbReference type="Pfam" id="PF21258">
    <property type="entry name" value="Glyco_hydro_120_ins"/>
    <property type="match status" value="2"/>
</dbReference>
<dbReference type="RefSeq" id="WP_033494151.1">
    <property type="nucleotide sequence ID" value="NZ_JDUU01000012.1"/>
</dbReference>
<comment type="subcellular location">
    <subcellularLocation>
        <location evidence="1">Secreted</location>
    </subcellularLocation>
</comment>
<evidence type="ECO:0000259" key="5">
    <source>
        <dbReference type="Pfam" id="PF13229"/>
    </source>
</evidence>
<dbReference type="InterPro" id="IPR013780">
    <property type="entry name" value="Glyco_hydro_b"/>
</dbReference>
<dbReference type="STRING" id="1437608.GCA_000771645_00507"/>
<evidence type="ECO:0000313" key="8">
    <source>
        <dbReference type="Proteomes" id="UP000029108"/>
    </source>
</evidence>
<evidence type="ECO:0000256" key="4">
    <source>
        <dbReference type="SAM" id="MobiDB-lite"/>
    </source>
</evidence>
<evidence type="ECO:0000259" key="6">
    <source>
        <dbReference type="Pfam" id="PF21258"/>
    </source>
</evidence>
<dbReference type="InterPro" id="IPR052052">
    <property type="entry name" value="Polysaccharide_Lyase_9"/>
</dbReference>
<sequence length="733" mass="78960">MAVYHVSQQAANANGTAADGSEARPFATINEAAAIARAGDEVVVHAGVYRESVDPLYGGESAEKRVTYRAADGEPRPVIKGSERVTTWERIDADGTGEPVPADAPVPADGAVWRAVLPNAMFGAFNPYARTVYGDWVIDASSHARALREGDDTLSAQAVAAGYPDHPACHLGDVYLDGKSFYEAFSLAEVAHPAPRTVGFDYGAWRNGPILDPPEATLNVWYAEVEGDARTGTTTIWANFHDADPNKQLVEINVRETCFYPSKPQVNYITVRGFELAQAATPWAPPTGDQVGLIGAHWSRGWIIENNVIHDAKCSAVSLGKEGSTGDSDCTRTRRKSGYQYQMEAVFKALRFGWNKGVVGGHIVCDNVIHDCGQNGVVGHMGCAFSTIEHNEIYRVATKHEFWGHEIGGIKLHAAVDTVIRGNNVHDCTLGMWLDWQTQGTHIDRNVFWKNMRDIMVEVSHGPYTVSNNVLASPISCDIISDGGAYVNNLIAGTIRLGRVLDRSTPYHFPHTTEVAGSMFVYGGDDRFANNLFVQTAGTPADADEQSGWMAEGHGTRAYNLQARHDKMLGAGERGERPVTLDDYRELASRVVGAADEEVFRNVPQPVLARDNTYLGGARELLGEPGAIVRGGEWTVALAQDTDDRHVTLAVSPAGAAATDAGTAGDAATPFGDGAIVRTADLGEPRVVEARFERPDGNPFVFDTDINGDPRVERSARGPLANLTPGVAATVWA</sequence>
<dbReference type="PANTHER" id="PTHR40088">
    <property type="entry name" value="PECTATE LYASE (EUROFUNG)"/>
    <property type="match status" value="1"/>
</dbReference>
<dbReference type="SUPFAM" id="SSF51126">
    <property type="entry name" value="Pectin lyase-like"/>
    <property type="match status" value="1"/>
</dbReference>
<keyword evidence="3" id="KW-0732">Signal</keyword>
<feature type="domain" description="Glycoside hydrolase 120 insertion" evidence="6">
    <location>
        <begin position="168"/>
        <end position="252"/>
    </location>
</feature>
<dbReference type="GO" id="GO:0005576">
    <property type="term" value="C:extracellular region"/>
    <property type="evidence" value="ECO:0007669"/>
    <property type="project" value="UniProtKB-SubCell"/>
</dbReference>
<comment type="caution">
    <text evidence="7">The sequence shown here is derived from an EMBL/GenBank/DDBJ whole genome shotgun (WGS) entry which is preliminary data.</text>
</comment>
<dbReference type="GO" id="GO:0016837">
    <property type="term" value="F:carbon-oxygen lyase activity, acting on polysaccharides"/>
    <property type="evidence" value="ECO:0007669"/>
    <property type="project" value="TreeGrafter"/>
</dbReference>
<accession>A0A086ZUW4</accession>
<dbReference type="EMBL" id="JGYN01000016">
    <property type="protein sequence ID" value="KFI50314.1"/>
    <property type="molecule type" value="Genomic_DNA"/>
</dbReference>
<feature type="compositionally biased region" description="Polar residues" evidence="4">
    <location>
        <begin position="1"/>
        <end position="15"/>
    </location>
</feature>
<feature type="domain" description="Right handed beta helix" evidence="5">
    <location>
        <begin position="363"/>
        <end position="485"/>
    </location>
</feature>